<dbReference type="Proteomes" id="UP000502315">
    <property type="component" value="Genome"/>
</dbReference>
<keyword evidence="1" id="KW-0472">Membrane</keyword>
<organism evidence="2 3">
    <name type="scientific">African swine fever virus</name>
    <name type="common">ASFV</name>
    <dbReference type="NCBI Taxonomy" id="10497"/>
    <lineage>
        <taxon>Viruses</taxon>
        <taxon>Varidnaviria</taxon>
        <taxon>Bamfordvirae</taxon>
        <taxon>Nucleocytoviricota</taxon>
        <taxon>Pokkesviricetes</taxon>
        <taxon>Asfuvirales</taxon>
        <taxon>Asfarviridae</taxon>
        <taxon>Asfivirus</taxon>
        <taxon>Asfivirus haemorrhagiae</taxon>
    </lineage>
</organism>
<organismHost>
    <name type="scientific">Phacochoerus africanus</name>
    <name type="common">Warthog</name>
    <dbReference type="NCBI Taxonomy" id="41426"/>
</organismHost>
<name>A0A6G7KUJ1_ASF</name>
<accession>A0A6G7KUJ1</accession>
<protein>
    <submittedName>
        <fullName evidence="2">PI8L</fullName>
    </submittedName>
</protein>
<feature type="transmembrane region" description="Helical" evidence="1">
    <location>
        <begin position="20"/>
        <end position="44"/>
    </location>
</feature>
<keyword evidence="1" id="KW-1133">Transmembrane helix</keyword>
<reference evidence="2 3" key="1">
    <citation type="submission" date="2019-11" db="EMBL/GenBank/DDBJ databases">
        <authorList>
            <person name="Ndlovu S.S."/>
            <person name="Carulei O."/>
        </authorList>
    </citation>
    <scope>NUCLEOTIDE SEQUENCE [LARGE SCALE GENOMIC DNA]</scope>
    <source>
        <strain evidence="2">RSA_2_2004</strain>
    </source>
</reference>
<evidence type="ECO:0000256" key="1">
    <source>
        <dbReference type="SAM" id="Phobius"/>
    </source>
</evidence>
<evidence type="ECO:0000313" key="2">
    <source>
        <dbReference type="EMBL" id="QII89012.2"/>
    </source>
</evidence>
<feature type="transmembrane region" description="Helical" evidence="1">
    <location>
        <begin position="79"/>
        <end position="100"/>
    </location>
</feature>
<organismHost>
    <name type="scientific">Potamochoerus larvatus</name>
    <name type="common">Bushpig</name>
    <dbReference type="NCBI Taxonomy" id="273792"/>
</organismHost>
<proteinExistence type="predicted"/>
<organismHost>
    <name type="scientific">Phacochoerus aethiopicus</name>
    <name type="common">Warthog</name>
    <dbReference type="NCBI Taxonomy" id="85517"/>
</organismHost>
<dbReference type="EMBL" id="MN641877">
    <property type="protein sequence ID" value="QII89012.2"/>
    <property type="molecule type" value="Genomic_DNA"/>
</dbReference>
<sequence>MGFISIQGSIQYMRVYSYTIIDFFILFSVYTIQIISDIVAYMHYSRVRWAATGYHNVLFFTKRRNYICPYGFIVYYTPYLFYILLFTILLFALFQVFFIMPIP</sequence>
<gene>
    <name evidence="2" type="primary">I8L</name>
</gene>
<organismHost>
    <name type="scientific">Ornithodoros</name>
    <name type="common">relapsing fever ticks</name>
    <dbReference type="NCBI Taxonomy" id="6937"/>
</organismHost>
<keyword evidence="1" id="KW-0812">Transmembrane</keyword>
<organismHost>
    <name type="scientific">Sus scrofa</name>
    <name type="common">Pig</name>
    <dbReference type="NCBI Taxonomy" id="9823"/>
</organismHost>
<evidence type="ECO:0000313" key="3">
    <source>
        <dbReference type="Proteomes" id="UP000502315"/>
    </source>
</evidence>
<organismHost>
    <name type="scientific">Ornithodoros moubata</name>
    <name type="common">Soft tick</name>
    <name type="synonym">Argasid tick</name>
    <dbReference type="NCBI Taxonomy" id="6938"/>
</organismHost>